<dbReference type="InterPro" id="IPR009081">
    <property type="entry name" value="PP-bd_ACP"/>
</dbReference>
<feature type="domain" description="PKS/mFAS DH" evidence="8">
    <location>
        <begin position="1826"/>
        <end position="2083"/>
    </location>
</feature>
<dbReference type="InterPro" id="IPR020806">
    <property type="entry name" value="PKS_PP-bd"/>
</dbReference>
<dbReference type="InterPro" id="IPR042104">
    <property type="entry name" value="PKS_dehydratase_sf"/>
</dbReference>
<evidence type="ECO:0000259" key="8">
    <source>
        <dbReference type="PROSITE" id="PS52019"/>
    </source>
</evidence>
<dbReference type="Gene3D" id="3.40.366.10">
    <property type="entry name" value="Malonyl-Coenzyme A Acyl Carrier Protein, domain 2"/>
    <property type="match status" value="3"/>
</dbReference>
<dbReference type="Gene3D" id="3.30.70.3290">
    <property type="match status" value="3"/>
</dbReference>
<dbReference type="InterPro" id="IPR050091">
    <property type="entry name" value="PKS_NRPS_Biosynth_Enz"/>
</dbReference>
<dbReference type="InterPro" id="IPR020841">
    <property type="entry name" value="PKS_Beta-ketoAc_synthase_dom"/>
</dbReference>
<name>A0ABW5HHV6_9PSEU</name>
<gene>
    <name evidence="9" type="ORF">ACFSVL_35375</name>
</gene>
<dbReference type="SUPFAM" id="SSF47336">
    <property type="entry name" value="ACP-like"/>
    <property type="match status" value="3"/>
</dbReference>
<dbReference type="SUPFAM" id="SSF55048">
    <property type="entry name" value="Probable ACP-binding domain of malonyl-CoA ACP transacylase"/>
    <property type="match status" value="3"/>
</dbReference>
<feature type="active site" description="Proton acceptor; for dehydratase activity" evidence="5">
    <location>
        <position position="1858"/>
    </location>
</feature>
<dbReference type="Pfam" id="PF02801">
    <property type="entry name" value="Ketoacyl-synt_C"/>
    <property type="match status" value="3"/>
</dbReference>
<keyword evidence="3" id="KW-0808">Transferase</keyword>
<dbReference type="InterPro" id="IPR014043">
    <property type="entry name" value="Acyl_transferase_dom"/>
</dbReference>
<dbReference type="Proteomes" id="UP001597483">
    <property type="component" value="Unassembled WGS sequence"/>
</dbReference>
<dbReference type="InterPro" id="IPR006162">
    <property type="entry name" value="Ppantetheine_attach_site"/>
</dbReference>
<dbReference type="SMART" id="SM00827">
    <property type="entry name" value="PKS_AT"/>
    <property type="match status" value="3"/>
</dbReference>
<evidence type="ECO:0000256" key="2">
    <source>
        <dbReference type="ARBA" id="ARBA00022553"/>
    </source>
</evidence>
<dbReference type="Gene3D" id="1.10.1200.10">
    <property type="entry name" value="ACP-like"/>
    <property type="match status" value="3"/>
</dbReference>
<organism evidence="9 10">
    <name type="scientific">Amycolatopsis silviterrae</name>
    <dbReference type="NCBI Taxonomy" id="1656914"/>
    <lineage>
        <taxon>Bacteria</taxon>
        <taxon>Bacillati</taxon>
        <taxon>Actinomycetota</taxon>
        <taxon>Actinomycetes</taxon>
        <taxon>Pseudonocardiales</taxon>
        <taxon>Pseudonocardiaceae</taxon>
        <taxon>Amycolatopsis</taxon>
    </lineage>
</organism>
<dbReference type="PROSITE" id="PS52019">
    <property type="entry name" value="PKS_MFAS_DH"/>
    <property type="match status" value="1"/>
</dbReference>
<dbReference type="CDD" id="cd08956">
    <property type="entry name" value="KR_3_FAS_SDR_x"/>
    <property type="match status" value="1"/>
</dbReference>
<dbReference type="InterPro" id="IPR057326">
    <property type="entry name" value="KR_dom"/>
</dbReference>
<dbReference type="RefSeq" id="WP_378310631.1">
    <property type="nucleotide sequence ID" value="NZ_JBHUKS010000027.1"/>
</dbReference>
<dbReference type="InterPro" id="IPR032821">
    <property type="entry name" value="PKS_assoc"/>
</dbReference>
<reference evidence="10" key="1">
    <citation type="journal article" date="2019" name="Int. J. Syst. Evol. Microbiol.">
        <title>The Global Catalogue of Microorganisms (GCM) 10K type strain sequencing project: providing services to taxonomists for standard genome sequencing and annotation.</title>
        <authorList>
            <consortium name="The Broad Institute Genomics Platform"/>
            <consortium name="The Broad Institute Genome Sequencing Center for Infectious Disease"/>
            <person name="Wu L."/>
            <person name="Ma J."/>
        </authorList>
    </citation>
    <scope>NUCLEOTIDE SEQUENCE [LARGE SCALE GENOMIC DNA]</scope>
    <source>
        <strain evidence="10">CGMCC 4.7641</strain>
    </source>
</reference>
<feature type="domain" description="Carrier" evidence="6">
    <location>
        <begin position="865"/>
        <end position="940"/>
    </location>
</feature>
<protein>
    <submittedName>
        <fullName evidence="9">SDR family NAD(P)-dependent oxidoreductase</fullName>
    </submittedName>
</protein>
<dbReference type="Pfam" id="PF00550">
    <property type="entry name" value="PP-binding"/>
    <property type="match status" value="3"/>
</dbReference>
<dbReference type="Pfam" id="PF14765">
    <property type="entry name" value="PS-DH"/>
    <property type="match status" value="1"/>
</dbReference>
<feature type="active site" description="Proton donor; for dehydratase activity" evidence="5">
    <location>
        <position position="2014"/>
    </location>
</feature>
<feature type="domain" description="Ketosynthase family 3 (KS3)" evidence="7">
    <location>
        <begin position="2573"/>
        <end position="2997"/>
    </location>
</feature>
<dbReference type="InterPro" id="IPR014030">
    <property type="entry name" value="Ketoacyl_synth_N"/>
</dbReference>
<evidence type="ECO:0000313" key="9">
    <source>
        <dbReference type="EMBL" id="MFD2472722.1"/>
    </source>
</evidence>
<dbReference type="Gene3D" id="3.40.50.720">
    <property type="entry name" value="NAD(P)-binding Rossmann-like Domain"/>
    <property type="match status" value="2"/>
</dbReference>
<evidence type="ECO:0000256" key="5">
    <source>
        <dbReference type="PROSITE-ProRule" id="PRU01363"/>
    </source>
</evidence>
<dbReference type="InterPro" id="IPR036736">
    <property type="entry name" value="ACP-like_sf"/>
</dbReference>
<evidence type="ECO:0000256" key="1">
    <source>
        <dbReference type="ARBA" id="ARBA00022450"/>
    </source>
</evidence>
<dbReference type="InterPro" id="IPR016039">
    <property type="entry name" value="Thiolase-like"/>
</dbReference>
<feature type="domain" description="Carrier" evidence="6">
    <location>
        <begin position="2482"/>
        <end position="2557"/>
    </location>
</feature>
<dbReference type="InterPro" id="IPR016036">
    <property type="entry name" value="Malonyl_transacylase_ACP-bd"/>
</dbReference>
<dbReference type="InterPro" id="IPR055123">
    <property type="entry name" value="SpnB-like_Rossmann"/>
</dbReference>
<evidence type="ECO:0000256" key="3">
    <source>
        <dbReference type="ARBA" id="ARBA00022679"/>
    </source>
</evidence>
<comment type="caution">
    <text evidence="9">The sequence shown here is derived from an EMBL/GenBank/DDBJ whole genome shotgun (WGS) entry which is preliminary data.</text>
</comment>
<dbReference type="Pfam" id="PF00109">
    <property type="entry name" value="ketoacyl-synt"/>
    <property type="match status" value="3"/>
</dbReference>
<keyword evidence="10" id="KW-1185">Reference proteome</keyword>
<dbReference type="InterPro" id="IPR036291">
    <property type="entry name" value="NAD(P)-bd_dom_sf"/>
</dbReference>
<dbReference type="PROSITE" id="PS00606">
    <property type="entry name" value="KS3_1"/>
    <property type="match status" value="2"/>
</dbReference>
<dbReference type="SMART" id="SM01294">
    <property type="entry name" value="PKS_PP_betabranch"/>
    <property type="match status" value="2"/>
</dbReference>
<dbReference type="PANTHER" id="PTHR43775">
    <property type="entry name" value="FATTY ACID SYNTHASE"/>
    <property type="match status" value="1"/>
</dbReference>
<dbReference type="PROSITE" id="PS52004">
    <property type="entry name" value="KS3_2"/>
    <property type="match status" value="3"/>
</dbReference>
<keyword evidence="1" id="KW-0596">Phosphopantetheine</keyword>
<feature type="region of interest" description="N-terminal hotdog fold" evidence="5">
    <location>
        <begin position="1826"/>
        <end position="1948"/>
    </location>
</feature>
<dbReference type="InterPro" id="IPR049551">
    <property type="entry name" value="PKS_DH_C"/>
</dbReference>
<dbReference type="InterPro" id="IPR020807">
    <property type="entry name" value="PKS_DH"/>
</dbReference>
<dbReference type="Pfam" id="PF16197">
    <property type="entry name" value="KAsynt_C_assoc"/>
    <property type="match status" value="3"/>
</dbReference>
<dbReference type="InterPro" id="IPR049900">
    <property type="entry name" value="PKS_mFAS_DH"/>
</dbReference>
<proteinExistence type="predicted"/>
<dbReference type="InterPro" id="IPR016035">
    <property type="entry name" value="Acyl_Trfase/lysoPLipase"/>
</dbReference>
<dbReference type="Pfam" id="PF08659">
    <property type="entry name" value="KR"/>
    <property type="match status" value="2"/>
</dbReference>
<dbReference type="InterPro" id="IPR018201">
    <property type="entry name" value="Ketoacyl_synth_AS"/>
</dbReference>
<dbReference type="SUPFAM" id="SSF53901">
    <property type="entry name" value="Thiolase-like"/>
    <property type="match status" value="3"/>
</dbReference>
<keyword evidence="4" id="KW-0012">Acyltransferase</keyword>
<dbReference type="Pfam" id="PF21089">
    <property type="entry name" value="PKS_DH_N"/>
    <property type="match status" value="1"/>
</dbReference>
<dbReference type="CDD" id="cd08952">
    <property type="entry name" value="KR_1_SDR_x"/>
    <property type="match status" value="1"/>
</dbReference>
<dbReference type="SMART" id="SM00825">
    <property type="entry name" value="PKS_KS"/>
    <property type="match status" value="3"/>
</dbReference>
<sequence>MSSAREDDPVAVVGMSCRLPGAANPAEFWKLLADGTEAVGEAPATRFVPGGPEPLHTPDGRPLRAGFLDQVDTFDAQFFGISPREAAVTDPQQRLMLELSWEALEDAGAVPGAGPVGVFFGAVAGDFGSIADTVSQHTATGLSRGLIANRVSYALGLRGPSLTVDSAQSSSLLAVHLACRSLRDGECEIALAGGVNLNLTQGAHDVIEAFGALSPDGRSYTFDARANGYARGEGGGVVVLKTLTRAIADGDSIYAVIQGSAVNNDGGGAGLTAPSQESQEDVLRLACQRAGVNPAEVSYVELHGTGTPLGDPIEAAALGRVYSAERELLVGSVKTNIGHLEGAAGIAGLLKAVLCVAHQSVPPSRNFETPNPAIPLDELRLRVVTSAEPLPDSARVGVSSFGMGGTNCHLVLSGWASDTAQTESDLPVLLPLSARSDAALGELAAAVHGVAADPADLGYSLATTRAALERRAVVVAAGAAEADSGLAALASGAGAIQGSPVPGEVAFLFTGQGSQWAGMGRALYERFEVFATALDEVCAEFDAHLDRPLREVMFFAGPTLDETAYTQPALFAIEVALFRLLTEWGLTADVLLGHSIGELAAVYAAGALSLSDACALVAARGRLMQALPGGAMVSVRASEAELQSDVDGHPAVSIAAVNGPSATVLSGAESAVLEIAQRWAAQGRKTRRLRVSHAFHSPSMDPMLAEFRAVAEAVTWREPRLPVVSNVTGRELTADEIRSPEYWARHAREAVRFADGIRRCAERGVTTFVELGPDGTLSVLGRDSVEGAFLPVLRGRDRDEVRALLEAVARAHVRGVSVDWQSFYAAHGAHRVKLPTYPFQRQRYWPGAVVEQPPAPVKSAVEQEGATLELVRRQVAAVLEYGAPDAVDVRRPFKDLGFGSLMLVELSDRLTEALGRRVPPSVLFDHPTPVAVAAALAGTSAAAPEEVAKPIDEPVAIVGMACRFPGGLDGPEQFWQFVRAEGDAIGDFPDDRGWDLSRLFGAEESGTSYVRQGGFLSGAAEFDAELFGISPREALAMDPQQRLLLETSWEAFERAGIAPQSLRGSRTGVFVGATAQDYGARMHESSEGDGYVLTGTTPSVASGRVSYSFGLEGPAMTVDTACSSSLVALHLAGQSLRSGECALALAGGVTVLASPGMFTEFSRQRGLAPDGRCKAFSSDADGTAWAEGVGMLVLEPLSLAQRNGRRILGVLRGSAINQDGASNGLTAPNGPSQERVIRAALASAGLSTQDVDAVEAHGTGTELGDPIEAQALLATYGQDRERPLWLGSVKSNVGHMQAAAGVAGVIKMVLAMRDGVLPRTLHVDRPSPQVDWSAGAVELLTESVDWPAVDRPRRAGVSSFGISGTNAHVIVEQAPMAKSATVEGSAPVLLSGPNPTAVKAQAARLRDFVADRPEATVADLAYATVTTRAALEHRAAVLAEDRAELVQQLHALADGRELPGIVQGTADVTGGITFVFPGQGGQWAGMAQRLLAESPVFAARLNACADALQSHVDWKLLEVLGDPAALERVDVVQPALFAVMVSLAELWRPYGVEPSAVIGHSQGEIAAACVAGALSLEDAAAVVALRGKVLTTLSEPGGMLSVLLPESSVEPRLTPKVSIAAVNGPSAVVLSGDPAELTELLAEFTAEGVRARLIPVDYAAHSAQVEPLRAQLVELLSGIVPRSSDIPFYSTVTGARIDTTELDAEYWYRNLRETVHFDQALRAAAEVGNRFFVEASPHPLLVANVEDTVPGAVAVGSLRRDEGGSERFLTSLAEAYVRGVAVEWPITGTGPAIELPTYAFQHQHFWLETPAGSADPAAFGLQPATHPLLGAFTSVAGSYSLLATGKVTVRQHSWLADHAVLGTVVLPGTAFVEQAAWAGEQLGCPYVEELTLQAPLVVPDRGGVPIQLTVGLAGDDGRRTVEIYSRTDASAEWTRHATGVLGAGSRPVSDLSAWPPADAVEVSTRYEELADRGYGYGPVFQGLRKMWRRGDETFAEIGLPEVPGGHLVHPALLDAALHAILPSQGDTMLPFTFSGVRLYPTSATTLRARVTPTGTIDLTDEHGRPVATVDSVALRPVTLNQLGTGQHESLYRVEWTPVSLPAVGSLRLVTELSEVEDVPAVVGVRADAPDRALALVQQWLAEERFSQSRLAVVSSEAAVWGLVRSAQSEHPGRFVLVEGGDERLLGRAVATGEPQLAIRAGRVLVPRLTRMTGTTAQPPWGPHSTVLITGAGGTLGRLVARHLVAEHGVRRLVLVGRRGAATPGMAELRTELDCAVTVAACDVSNRDAVAALLADHPVTAVVHAAGVLDDAVIESLTAERIEHVMRAKVDGARHLNELTSDLDAFVLFSSIAGTFGSPGQAAYAAANAALDALAADRHARGLPASSLAWGFWADRSEMTEHLSDVDVSRMARAGVIPLSAAEGLALFDVATALDEPVLVPARLDLAALRAQERDGLLPAVLRGLVPRTSSDGAPLTRLADEQHALDLVLAQAAVVLGHSDPAGLSPDRPFKDFGFDSLTGVELRNRLSRLTGLRLPATAVFDHPTPAALADYLRSRSTGEERPLATAPAAAADEPIAIVGMACRYPGGIDSPEQLWQFVAEGGDAIGEFPADRGWDVDALFNADPDHPGTSYVRQGGFLSGAAEFDAALFGISPREALAMDPQQRLLLETSWEAFERAGIDPLSLRGSRAGVFAGVMYHDYSAAFGEIPDELEGQVLTGTSGSVVSGRVSYSFGLEGPAMTVDTACSSSLVALHLAAQSLRSGECSLALAGGVAVMATPTTFTEFSRQRGLAPDGRCKPFAAAADGTGWSEGVGMLVLERLSDAERNGHRVLAVVRGSAVNQDGASNGLTAPNGPSQERVIRAALASAGLSTQDVDAVEAHGTGTALGDPIEAQALLSTYGQDRERPLWLGSLKSNLGHTQAASGVAGVIKMVQAMRDGLLPRTLHVDEPSPHVDWSAGAVELLTGNVDWPEVDRPRRAGVSSFGISGTNAHVILEQGPIVERTEIPSTGPVPVLVSGRGEAALSAQAARLREFVNARPDLTVADLGYASAATRAVLPDRGVVVASTRDDLMRKLDALAAGREVPGVLRGTAAVTPGRVVFVFPGQGSQWVGMARELAAASEEFAARLAECAAALAEFVDWSLDEALADSALLERVDVVQPASWAVMVALAGLWRSYGVEPAAVVGHSQGEIAAACVAGALSLRDGARVVALRSQLISEVLAGQGGMVSVALPVGDLADLLGELEVAAVNGPSSTVVSGSPDAVEKLLEVCESREIRARRIAVDYASHSTQVESIRDRLVEQLAEISPRSAEVAFYSTVHGAVIDTHGLDGDYWYTNLRQTVRFEEAIRAALWDRFGTFIEVSPHPVAAQGIQETLDAAESPAIVLTTLRRDDGGLDRFLSSTAEAHVRGIAVDWARPAAPATPVELPSYAFQHQRFWPVGSGQSPVDKWRYSVEWQPAGAPTPTEPGPLVALVPAGCQGWAATVLEGLSARVVEFDPDRAVLEQIGHPAALVSLLAADDRPHPDYPLLSRGVAGSLALSKALLDLDIPLWTLTRKAVSDPMQAQIWGLGRVVALEHPKTWGGLIDLPDEIGPAELTAVKHAITGGWGDEDQFSIGRDGVRVARLVRAPAAAGGNWQARDTAIITGGTGALGPDIARWLVREGADHVVLVSRSGPAADGVADLEAELTELGAEVTIAACDIADPDAVAKLLDSLRERGCVVRSVFHAAALMKLGAVRDIDLDEFAAVVEAKIAGAENLARLLDYDELDALVFFSSIAGVWGSGDHGAYAAGNAYLDTLAVRLRAAGCPVTSVAWGVWDGARFPDGVDPDQLRRQGLPLIGTRPALAALRRILGQEQAMVAVADVDWTRFVPLFTSARSRPLLTGVPEAVQAMSEPVRQEESALAGRLAELSEVEQRATLLRLVREQAALVLGHSSPEAIGDDQPFRDLGYDSLTAMELRGRLGERVGLRLPATLVFDHPTPAAVAEHLRARIAPAAPPIGAELDRLAARLSEVDESERVDVADRLRTMLAAVRDEPDDDLGAVSDDEMFDLIDRELGLD</sequence>
<dbReference type="Pfam" id="PF22953">
    <property type="entry name" value="SpnB_Rossmann"/>
    <property type="match status" value="1"/>
</dbReference>
<feature type="domain" description="Ketosynthase family 3 (KS3)" evidence="7">
    <location>
        <begin position="7"/>
        <end position="414"/>
    </location>
</feature>
<evidence type="ECO:0000256" key="4">
    <source>
        <dbReference type="ARBA" id="ARBA00023315"/>
    </source>
</evidence>
<evidence type="ECO:0000313" key="10">
    <source>
        <dbReference type="Proteomes" id="UP001597483"/>
    </source>
</evidence>
<feature type="domain" description="Carrier" evidence="6">
    <location>
        <begin position="3917"/>
        <end position="3992"/>
    </location>
</feature>
<accession>A0ABW5HHV6</accession>
<dbReference type="SMART" id="SM00826">
    <property type="entry name" value="PKS_DH"/>
    <property type="match status" value="1"/>
</dbReference>
<dbReference type="PROSITE" id="PS00012">
    <property type="entry name" value="PHOSPHOPANTETHEINE"/>
    <property type="match status" value="2"/>
</dbReference>
<dbReference type="SMART" id="SM00823">
    <property type="entry name" value="PKS_PP"/>
    <property type="match status" value="3"/>
</dbReference>
<dbReference type="SUPFAM" id="SSF51735">
    <property type="entry name" value="NAD(P)-binding Rossmann-fold domains"/>
    <property type="match status" value="4"/>
</dbReference>
<dbReference type="Gene3D" id="3.10.129.110">
    <property type="entry name" value="Polyketide synthase dehydratase"/>
    <property type="match status" value="1"/>
</dbReference>
<feature type="region of interest" description="C-terminal hotdog fold" evidence="5">
    <location>
        <begin position="1957"/>
        <end position="2083"/>
    </location>
</feature>
<dbReference type="InterPro" id="IPR049552">
    <property type="entry name" value="PKS_DH_N"/>
</dbReference>
<evidence type="ECO:0000259" key="7">
    <source>
        <dbReference type="PROSITE" id="PS52004"/>
    </source>
</evidence>
<dbReference type="Pfam" id="PF00698">
    <property type="entry name" value="Acyl_transf_1"/>
    <property type="match status" value="3"/>
</dbReference>
<dbReference type="PANTHER" id="PTHR43775:SF51">
    <property type="entry name" value="INACTIVE PHENOLPHTHIOCEROL SYNTHESIS POLYKETIDE SYNTHASE TYPE I PKS1-RELATED"/>
    <property type="match status" value="1"/>
</dbReference>
<dbReference type="SUPFAM" id="SSF52151">
    <property type="entry name" value="FabD/lysophospholipase-like"/>
    <property type="match status" value="3"/>
</dbReference>
<dbReference type="Gene3D" id="3.40.47.10">
    <property type="match status" value="3"/>
</dbReference>
<dbReference type="InterPro" id="IPR001227">
    <property type="entry name" value="Ac_transferase_dom_sf"/>
</dbReference>
<dbReference type="CDD" id="cd00833">
    <property type="entry name" value="PKS"/>
    <property type="match status" value="3"/>
</dbReference>
<dbReference type="InterPro" id="IPR014031">
    <property type="entry name" value="Ketoacyl_synth_C"/>
</dbReference>
<dbReference type="InterPro" id="IPR013968">
    <property type="entry name" value="PKS_KR"/>
</dbReference>
<keyword evidence="2" id="KW-0597">Phosphoprotein</keyword>
<feature type="domain" description="Ketosynthase family 3 (KS3)" evidence="7">
    <location>
        <begin position="952"/>
        <end position="1373"/>
    </location>
</feature>
<evidence type="ECO:0000259" key="6">
    <source>
        <dbReference type="PROSITE" id="PS50075"/>
    </source>
</evidence>
<dbReference type="SMART" id="SM00822">
    <property type="entry name" value="PKS_KR"/>
    <property type="match status" value="2"/>
</dbReference>
<dbReference type="PROSITE" id="PS50075">
    <property type="entry name" value="CARRIER"/>
    <property type="match status" value="3"/>
</dbReference>
<dbReference type="EMBL" id="JBHUKS010000027">
    <property type="protein sequence ID" value="MFD2472722.1"/>
    <property type="molecule type" value="Genomic_DNA"/>
</dbReference>